<name>A0A6N1NRD1_9VIRU</name>
<dbReference type="KEGG" id="vg:80517696"/>
<accession>A0A6N1NRD1</accession>
<proteinExistence type="predicted"/>
<evidence type="ECO:0000313" key="1">
    <source>
        <dbReference type="EMBL" id="QKU34378.1"/>
    </source>
</evidence>
<reference evidence="1" key="1">
    <citation type="submission" date="2017-06" db="EMBL/GenBank/DDBJ databases">
        <authorList>
            <person name="Assis F.L."/>
            <person name="Abrahao J.S."/>
            <person name="Silva L."/>
            <person name="Khalil J.B."/>
            <person name="Rodrigues R."/>
            <person name="Silva L.S."/>
            <person name="Boratto P."/>
            <person name="Andrade M."/>
            <person name="Kroon E.G."/>
            <person name="Ribeiro B."/>
            <person name="Bergier I."/>
            <person name="Seligmann H."/>
            <person name="Ghigo E."/>
            <person name="Colson P."/>
            <person name="Levasseur A."/>
            <person name="Raoult D."/>
            <person name="Scola B.L."/>
        </authorList>
    </citation>
    <scope>NUCLEOTIDE SEQUENCE</scope>
    <source>
        <strain evidence="1">Deep ocean</strain>
    </source>
</reference>
<protein>
    <submittedName>
        <fullName evidence="1">Putative ORFan</fullName>
    </submittedName>
</protein>
<organism evidence="1">
    <name type="scientific">Tupanvirus deep ocean</name>
    <dbReference type="NCBI Taxonomy" id="2126984"/>
    <lineage>
        <taxon>Viruses</taxon>
        <taxon>Varidnaviria</taxon>
        <taxon>Bamfordvirae</taxon>
        <taxon>Nucleocytoviricota</taxon>
        <taxon>Megaviricetes</taxon>
        <taxon>Imitervirales</taxon>
        <taxon>Mimiviridae</taxon>
        <taxon>Megamimivirinae</taxon>
        <taxon>Tupanvirus</taxon>
        <taxon>Tupanvirus altamarinense</taxon>
    </lineage>
</organism>
<dbReference type="RefSeq" id="YP_010781005.1">
    <property type="nucleotide sequence ID" value="NC_075038.1"/>
</dbReference>
<sequence length="62" mass="6957">MHSIIINFGVDMHIFCFAKNDASSNPKCNDNELVVYDVVNGKVVRFDYSGGQDAYLHSFVTL</sequence>
<reference evidence="1" key="2">
    <citation type="journal article" date="2018" name="Nat. Commun.">
        <title>Tailed giant Tupanvirus possesses the most complete translational apparatus of the known virosphere.</title>
        <authorList>
            <person name="Abrahao J."/>
            <person name="Silva L."/>
            <person name="Silva L.S."/>
            <person name="Khalil J.Y.B."/>
            <person name="Rodrigues R."/>
            <person name="Arantes T."/>
            <person name="Assis F."/>
            <person name="Boratto P."/>
            <person name="Andrade M."/>
            <person name="Kroon E.G."/>
            <person name="Ribeiro B."/>
            <person name="Bergier I."/>
            <person name="Seligmann H."/>
            <person name="Ghigo E."/>
            <person name="Colson P."/>
            <person name="Levasseur A."/>
            <person name="Kroemer G."/>
            <person name="Raoult D."/>
            <person name="La Scola B."/>
        </authorList>
    </citation>
    <scope>NUCLEOTIDE SEQUENCE [LARGE SCALE GENOMIC DNA]</scope>
    <source>
        <strain evidence="1">Deep ocean</strain>
    </source>
</reference>
<dbReference type="GeneID" id="80517696"/>
<dbReference type="EMBL" id="MF405918">
    <property type="protein sequence ID" value="QKU34378.1"/>
    <property type="molecule type" value="Genomic_DNA"/>
</dbReference>